<name>A0ABW3R491_9PSEU</name>
<evidence type="ECO:0000256" key="2">
    <source>
        <dbReference type="ARBA" id="ARBA00012925"/>
    </source>
</evidence>
<dbReference type="Proteomes" id="UP001597168">
    <property type="component" value="Unassembled WGS sequence"/>
</dbReference>
<sequence>MRESSGEPAAVTRRRLFGITAGTAASLVAADAPAPALAGSPTVAGTPAVTSAGASAREVTSLDAEGAWRRLAGGNHRFVTGHQTHPHESLRWRESLVEGQHPFAVVLGCADSRVPPELVFDHGLGDLFTIRSAGEVLDNSVLGSVEYAVEHLGVPLVVVLGHAKCGAVSATIDVVRGRGQVSGDVSVLVRSIEPAVLATPPDGDEARFLAAAVDNQAKRVASLMLERSVTIRTAVAHHGVKVVAASYQLDTGAVTRLT</sequence>
<evidence type="ECO:0000256" key="3">
    <source>
        <dbReference type="ARBA" id="ARBA00022833"/>
    </source>
</evidence>
<protein>
    <recommendedName>
        <fullName evidence="2 7">Carbonic anhydrase</fullName>
        <ecNumber evidence="2 7">4.2.1.1</ecNumber>
    </recommendedName>
    <alternativeName>
        <fullName evidence="7">Carbonate dehydratase</fullName>
    </alternativeName>
</protein>
<evidence type="ECO:0000256" key="1">
    <source>
        <dbReference type="ARBA" id="ARBA00006217"/>
    </source>
</evidence>
<comment type="catalytic activity">
    <reaction evidence="6 7">
        <text>hydrogencarbonate + H(+) = CO2 + H2O</text>
        <dbReference type="Rhea" id="RHEA:10748"/>
        <dbReference type="ChEBI" id="CHEBI:15377"/>
        <dbReference type="ChEBI" id="CHEBI:15378"/>
        <dbReference type="ChEBI" id="CHEBI:16526"/>
        <dbReference type="ChEBI" id="CHEBI:17544"/>
        <dbReference type="EC" id="4.2.1.1"/>
    </reaction>
</comment>
<organism evidence="8 9">
    <name type="scientific">Saccharothrix hoggarensis</name>
    <dbReference type="NCBI Taxonomy" id="913853"/>
    <lineage>
        <taxon>Bacteria</taxon>
        <taxon>Bacillati</taxon>
        <taxon>Actinomycetota</taxon>
        <taxon>Actinomycetes</taxon>
        <taxon>Pseudonocardiales</taxon>
        <taxon>Pseudonocardiaceae</taxon>
        <taxon>Saccharothrix</taxon>
    </lineage>
</organism>
<dbReference type="InterPro" id="IPR036874">
    <property type="entry name" value="Carbonic_anhydrase_sf"/>
</dbReference>
<comment type="caution">
    <text evidence="8">The sequence shown here is derived from an EMBL/GenBank/DDBJ whole genome shotgun (WGS) entry which is preliminary data.</text>
</comment>
<proteinExistence type="inferred from homology"/>
<dbReference type="InterPro" id="IPR006311">
    <property type="entry name" value="TAT_signal"/>
</dbReference>
<evidence type="ECO:0000256" key="4">
    <source>
        <dbReference type="ARBA" id="ARBA00023239"/>
    </source>
</evidence>
<evidence type="ECO:0000256" key="6">
    <source>
        <dbReference type="ARBA" id="ARBA00048348"/>
    </source>
</evidence>
<dbReference type="PROSITE" id="PS00704">
    <property type="entry name" value="PROK_CO2_ANHYDRASE_1"/>
    <property type="match status" value="1"/>
</dbReference>
<evidence type="ECO:0000313" key="8">
    <source>
        <dbReference type="EMBL" id="MFD1151796.1"/>
    </source>
</evidence>
<dbReference type="PANTHER" id="PTHR11002:SF79">
    <property type="entry name" value="CARBONIC ANHYDRASE 2"/>
    <property type="match status" value="1"/>
</dbReference>
<dbReference type="CDD" id="cd03378">
    <property type="entry name" value="beta_CA_cladeC"/>
    <property type="match status" value="1"/>
</dbReference>
<keyword evidence="9" id="KW-1185">Reference proteome</keyword>
<dbReference type="InterPro" id="IPR001765">
    <property type="entry name" value="Carbonic_anhydrase"/>
</dbReference>
<keyword evidence="4 7" id="KW-0456">Lyase</keyword>
<comment type="function">
    <text evidence="5">Catalyzes the reversible hydration of carbon dioxide to form bicarbonate.</text>
</comment>
<accession>A0ABW3R491</accession>
<evidence type="ECO:0000313" key="9">
    <source>
        <dbReference type="Proteomes" id="UP001597168"/>
    </source>
</evidence>
<reference evidence="9" key="1">
    <citation type="journal article" date="2019" name="Int. J. Syst. Evol. Microbiol.">
        <title>The Global Catalogue of Microorganisms (GCM) 10K type strain sequencing project: providing services to taxonomists for standard genome sequencing and annotation.</title>
        <authorList>
            <consortium name="The Broad Institute Genomics Platform"/>
            <consortium name="The Broad Institute Genome Sequencing Center for Infectious Disease"/>
            <person name="Wu L."/>
            <person name="Ma J."/>
        </authorList>
    </citation>
    <scope>NUCLEOTIDE SEQUENCE [LARGE SCALE GENOMIC DNA]</scope>
    <source>
        <strain evidence="9">CCUG 60214</strain>
    </source>
</reference>
<dbReference type="EC" id="4.2.1.1" evidence="2 7"/>
<dbReference type="Pfam" id="PF00484">
    <property type="entry name" value="Pro_CA"/>
    <property type="match status" value="1"/>
</dbReference>
<dbReference type="RefSeq" id="WP_380729117.1">
    <property type="nucleotide sequence ID" value="NZ_JBHTLK010000279.1"/>
</dbReference>
<dbReference type="PROSITE" id="PS51318">
    <property type="entry name" value="TAT"/>
    <property type="match status" value="1"/>
</dbReference>
<comment type="function">
    <text evidence="7">Reversible hydration of carbon dioxide.</text>
</comment>
<gene>
    <name evidence="8" type="ORF">ACFQ3T_32065</name>
</gene>
<evidence type="ECO:0000256" key="5">
    <source>
        <dbReference type="ARBA" id="ARBA00024993"/>
    </source>
</evidence>
<dbReference type="Gene3D" id="3.40.1050.10">
    <property type="entry name" value="Carbonic anhydrase"/>
    <property type="match status" value="1"/>
</dbReference>
<dbReference type="EMBL" id="JBHTLK010000279">
    <property type="protein sequence ID" value="MFD1151796.1"/>
    <property type="molecule type" value="Genomic_DNA"/>
</dbReference>
<keyword evidence="3 7" id="KW-0862">Zinc</keyword>
<evidence type="ECO:0000256" key="7">
    <source>
        <dbReference type="RuleBase" id="RU003956"/>
    </source>
</evidence>
<dbReference type="SUPFAM" id="SSF53056">
    <property type="entry name" value="beta-carbonic anhydrase, cab"/>
    <property type="match status" value="1"/>
</dbReference>
<dbReference type="InterPro" id="IPR015892">
    <property type="entry name" value="Carbonic_anhydrase_CS"/>
</dbReference>
<dbReference type="SMART" id="SM00947">
    <property type="entry name" value="Pro_CA"/>
    <property type="match status" value="1"/>
</dbReference>
<comment type="similarity">
    <text evidence="1 7">Belongs to the beta-class carbonic anhydrase family.</text>
</comment>
<dbReference type="PANTHER" id="PTHR11002">
    <property type="entry name" value="CARBONIC ANHYDRASE"/>
    <property type="match status" value="1"/>
</dbReference>
<dbReference type="PROSITE" id="PS00705">
    <property type="entry name" value="PROK_CO2_ANHYDRASE_2"/>
    <property type="match status" value="1"/>
</dbReference>